<proteinExistence type="predicted"/>
<evidence type="ECO:0000313" key="1">
    <source>
        <dbReference type="EMBL" id="MFB5191699.1"/>
    </source>
</evidence>
<organism evidence="1 2">
    <name type="scientific">Alicyclobacillus fastidiosus</name>
    <dbReference type="NCBI Taxonomy" id="392011"/>
    <lineage>
        <taxon>Bacteria</taxon>
        <taxon>Bacillati</taxon>
        <taxon>Bacillota</taxon>
        <taxon>Bacilli</taxon>
        <taxon>Bacillales</taxon>
        <taxon>Alicyclobacillaceae</taxon>
        <taxon>Alicyclobacillus</taxon>
    </lineage>
</organism>
<name>A0ABV5AHG2_9BACL</name>
<evidence type="ECO:0000313" key="2">
    <source>
        <dbReference type="Proteomes" id="UP001579974"/>
    </source>
</evidence>
<comment type="caution">
    <text evidence="1">The sequence shown here is derived from an EMBL/GenBank/DDBJ whole genome shotgun (WGS) entry which is preliminary data.</text>
</comment>
<gene>
    <name evidence="1" type="ORF">KKP3000_000475</name>
</gene>
<accession>A0ABV5AHG2</accession>
<protein>
    <submittedName>
        <fullName evidence="1">Uncharacterized protein</fullName>
    </submittedName>
</protein>
<sequence length="88" mass="9951">MVQKLSETLYFAYEPKSYNEKPVMYEVTTDEGLQEVARLAMRQIGYSHFASAEEFRAATGMERLTDNRFGSRPIGAVSAVDSVFYIAL</sequence>
<keyword evidence="2" id="KW-1185">Reference proteome</keyword>
<reference evidence="1 2" key="1">
    <citation type="journal article" date="2024" name="Int. J. Mol. Sci.">
        <title>Exploration of Alicyclobacillus spp. Genome in Search of Antibiotic Resistance.</title>
        <authorList>
            <person name="Bucka-Kolendo J."/>
            <person name="Kiousi D.E."/>
            <person name="Dekowska A."/>
            <person name="Mikolajczuk-Szczyrba A."/>
            <person name="Karadedos D.M."/>
            <person name="Michael P."/>
            <person name="Galanis A."/>
            <person name="Sokolowska B."/>
        </authorList>
    </citation>
    <scope>NUCLEOTIDE SEQUENCE [LARGE SCALE GENOMIC DNA]</scope>
    <source>
        <strain evidence="1 2">KKP 3000</strain>
    </source>
</reference>
<dbReference type="RefSeq" id="WP_275474161.1">
    <property type="nucleotide sequence ID" value="NZ_CP162940.1"/>
</dbReference>
<dbReference type="Proteomes" id="UP001579974">
    <property type="component" value="Unassembled WGS sequence"/>
</dbReference>
<dbReference type="EMBL" id="JBDXSU010000013">
    <property type="protein sequence ID" value="MFB5191699.1"/>
    <property type="molecule type" value="Genomic_DNA"/>
</dbReference>